<reference evidence="3 4" key="1">
    <citation type="submission" date="2021-01" db="EMBL/GenBank/DDBJ databases">
        <title>Streptomyces acididurans sp. nov., isolated from a peat swamp forest soil.</title>
        <authorList>
            <person name="Chantavorakit T."/>
            <person name="Duangmal K."/>
        </authorList>
    </citation>
    <scope>NUCLEOTIDE SEQUENCE [LARGE SCALE GENOMIC DNA]</scope>
    <source>
        <strain evidence="3 4">KK5PA1</strain>
    </source>
</reference>
<protein>
    <submittedName>
        <fullName evidence="3">Uncharacterized protein</fullName>
    </submittedName>
</protein>
<evidence type="ECO:0000313" key="3">
    <source>
        <dbReference type="EMBL" id="MBM9510054.1"/>
    </source>
</evidence>
<dbReference type="RefSeq" id="WP_205363702.1">
    <property type="nucleotide sequence ID" value="NZ_JADKYB010000030.1"/>
</dbReference>
<feature type="region of interest" description="Disordered" evidence="2">
    <location>
        <begin position="211"/>
        <end position="235"/>
    </location>
</feature>
<organism evidence="3 4">
    <name type="scientific">Actinacidiphila acididurans</name>
    <dbReference type="NCBI Taxonomy" id="2784346"/>
    <lineage>
        <taxon>Bacteria</taxon>
        <taxon>Bacillati</taxon>
        <taxon>Actinomycetota</taxon>
        <taxon>Actinomycetes</taxon>
        <taxon>Kitasatosporales</taxon>
        <taxon>Streptomycetaceae</taxon>
        <taxon>Actinacidiphila</taxon>
    </lineage>
</organism>
<keyword evidence="4" id="KW-1185">Reference proteome</keyword>
<accession>A0ABS2U393</accession>
<evidence type="ECO:0000313" key="4">
    <source>
        <dbReference type="Proteomes" id="UP000749040"/>
    </source>
</evidence>
<name>A0ABS2U393_9ACTN</name>
<evidence type="ECO:0000256" key="2">
    <source>
        <dbReference type="SAM" id="MobiDB-lite"/>
    </source>
</evidence>
<comment type="caution">
    <text evidence="3">The sequence shown here is derived from an EMBL/GenBank/DDBJ whole genome shotgun (WGS) entry which is preliminary data.</text>
</comment>
<feature type="coiled-coil region" evidence="1">
    <location>
        <begin position="179"/>
        <end position="206"/>
    </location>
</feature>
<evidence type="ECO:0000256" key="1">
    <source>
        <dbReference type="SAM" id="Coils"/>
    </source>
</evidence>
<sequence>MTEPTPAPAPVDEALTQRVAEALLTVQLRLGPNALTMAQRGEPIRLSLGEADTAAAAVLAELASELASVRMYSALSAANARYRLEIDRLTGLLGQYADRAIANGQRAEQAEDLLRIAHETSNASEAARAAAVQRAEEAEAQLSLIDAMRQANPEAAGAGIQRAEQAETAPAGIPLICSDERHQAKVAALEAEVQRLAELVEAQRAVIERQAREALPATEPGQRRPRKNPPATKEA</sequence>
<proteinExistence type="predicted"/>
<dbReference type="EMBL" id="JADKYB010000030">
    <property type="protein sequence ID" value="MBM9510054.1"/>
    <property type="molecule type" value="Genomic_DNA"/>
</dbReference>
<keyword evidence="1" id="KW-0175">Coiled coil</keyword>
<gene>
    <name evidence="3" type="ORF">ITX44_36955</name>
</gene>
<dbReference type="Proteomes" id="UP000749040">
    <property type="component" value="Unassembled WGS sequence"/>
</dbReference>